<protein>
    <submittedName>
        <fullName evidence="2">Uncharacterized protein</fullName>
    </submittedName>
</protein>
<comment type="caution">
    <text evidence="2">The sequence shown here is derived from an EMBL/GenBank/DDBJ whole genome shotgun (WGS) entry which is preliminary data.</text>
</comment>
<evidence type="ECO:0000256" key="1">
    <source>
        <dbReference type="SAM" id="MobiDB-lite"/>
    </source>
</evidence>
<evidence type="ECO:0000313" key="2">
    <source>
        <dbReference type="EMBL" id="CAD8071798.1"/>
    </source>
</evidence>
<reference evidence="2" key="1">
    <citation type="submission" date="2021-01" db="EMBL/GenBank/DDBJ databases">
        <authorList>
            <consortium name="Genoscope - CEA"/>
            <person name="William W."/>
        </authorList>
    </citation>
    <scope>NUCLEOTIDE SEQUENCE</scope>
</reference>
<evidence type="ECO:0000313" key="3">
    <source>
        <dbReference type="Proteomes" id="UP000688137"/>
    </source>
</evidence>
<dbReference type="AlphaFoldDB" id="A0A8S1LTA1"/>
<organism evidence="2 3">
    <name type="scientific">Paramecium primaurelia</name>
    <dbReference type="NCBI Taxonomy" id="5886"/>
    <lineage>
        <taxon>Eukaryota</taxon>
        <taxon>Sar</taxon>
        <taxon>Alveolata</taxon>
        <taxon>Ciliophora</taxon>
        <taxon>Intramacronucleata</taxon>
        <taxon>Oligohymenophorea</taxon>
        <taxon>Peniculida</taxon>
        <taxon>Parameciidae</taxon>
        <taxon>Paramecium</taxon>
    </lineage>
</organism>
<keyword evidence="3" id="KW-1185">Reference proteome</keyword>
<accession>A0A8S1LTA1</accession>
<feature type="region of interest" description="Disordered" evidence="1">
    <location>
        <begin position="1"/>
        <end position="31"/>
    </location>
</feature>
<proteinExistence type="predicted"/>
<dbReference type="OMA" id="HDIQAKE"/>
<name>A0A8S1LTA1_PARPR</name>
<gene>
    <name evidence="2" type="ORF">PPRIM_AZ9-3.1.T0480057</name>
</gene>
<dbReference type="EMBL" id="CAJJDM010000048">
    <property type="protein sequence ID" value="CAD8071798.1"/>
    <property type="molecule type" value="Genomic_DNA"/>
</dbReference>
<dbReference type="Proteomes" id="UP000688137">
    <property type="component" value="Unassembled WGS sequence"/>
</dbReference>
<sequence length="101" mass="11597">MGCSVAKSTQKELTKYQQHQSIREPEIQDQSHVIIPKSSSKNIPLFVQPNSCRRTSDNLVRFKTEIDSKENQLSIKKNPIYLRRASSKTQADQSHDIQAKE</sequence>